<evidence type="ECO:0000313" key="1">
    <source>
        <dbReference type="EMBL" id="JAH09710.1"/>
    </source>
</evidence>
<reference evidence="1" key="2">
    <citation type="journal article" date="2015" name="Fish Shellfish Immunol.">
        <title>Early steps in the European eel (Anguilla anguilla)-Vibrio vulnificus interaction in the gills: Role of the RtxA13 toxin.</title>
        <authorList>
            <person name="Callol A."/>
            <person name="Pajuelo D."/>
            <person name="Ebbesson L."/>
            <person name="Teles M."/>
            <person name="MacKenzie S."/>
            <person name="Amaro C."/>
        </authorList>
    </citation>
    <scope>NUCLEOTIDE SEQUENCE</scope>
</reference>
<sequence>MLIPLVLAFGATLTGLRTVLSLLEVSF</sequence>
<accession>A0A0E9Q041</accession>
<proteinExistence type="predicted"/>
<dbReference type="EMBL" id="GBXM01098867">
    <property type="protein sequence ID" value="JAH09710.1"/>
    <property type="molecule type" value="Transcribed_RNA"/>
</dbReference>
<protein>
    <submittedName>
        <fullName evidence="1">Uncharacterized protein</fullName>
    </submittedName>
</protein>
<reference evidence="1" key="1">
    <citation type="submission" date="2014-11" db="EMBL/GenBank/DDBJ databases">
        <authorList>
            <person name="Amaro Gonzalez C."/>
        </authorList>
    </citation>
    <scope>NUCLEOTIDE SEQUENCE</scope>
</reference>
<name>A0A0E9Q041_ANGAN</name>
<dbReference type="AlphaFoldDB" id="A0A0E9Q041"/>
<organism evidence="1">
    <name type="scientific">Anguilla anguilla</name>
    <name type="common">European freshwater eel</name>
    <name type="synonym">Muraena anguilla</name>
    <dbReference type="NCBI Taxonomy" id="7936"/>
    <lineage>
        <taxon>Eukaryota</taxon>
        <taxon>Metazoa</taxon>
        <taxon>Chordata</taxon>
        <taxon>Craniata</taxon>
        <taxon>Vertebrata</taxon>
        <taxon>Euteleostomi</taxon>
        <taxon>Actinopterygii</taxon>
        <taxon>Neopterygii</taxon>
        <taxon>Teleostei</taxon>
        <taxon>Anguilliformes</taxon>
        <taxon>Anguillidae</taxon>
        <taxon>Anguilla</taxon>
    </lineage>
</organism>